<protein>
    <submittedName>
        <fullName evidence="2">Uncharacterized protein</fullName>
    </submittedName>
</protein>
<dbReference type="EMBL" id="JAVRQU010000018">
    <property type="protein sequence ID" value="KAK5693094.1"/>
    <property type="molecule type" value="Genomic_DNA"/>
</dbReference>
<evidence type="ECO:0000313" key="2">
    <source>
        <dbReference type="EMBL" id="KAK5693094.1"/>
    </source>
</evidence>
<dbReference type="AlphaFoldDB" id="A0AAN7W0W4"/>
<evidence type="ECO:0000256" key="1">
    <source>
        <dbReference type="SAM" id="MobiDB-lite"/>
    </source>
</evidence>
<comment type="caution">
    <text evidence="2">The sequence shown here is derived from an EMBL/GenBank/DDBJ whole genome shotgun (WGS) entry which is preliminary data.</text>
</comment>
<reference evidence="2" key="1">
    <citation type="submission" date="2023-08" db="EMBL/GenBank/DDBJ databases">
        <title>Black Yeasts Isolated from many extreme environments.</title>
        <authorList>
            <person name="Coleine C."/>
            <person name="Stajich J.E."/>
            <person name="Selbmann L."/>
        </authorList>
    </citation>
    <scope>NUCLEOTIDE SEQUENCE</scope>
    <source>
        <strain evidence="2">CCFEE 5810</strain>
    </source>
</reference>
<evidence type="ECO:0000313" key="3">
    <source>
        <dbReference type="Proteomes" id="UP001310594"/>
    </source>
</evidence>
<sequence length="228" mass="25017">MSASNQLSPRSARRAPPPPNADHASPPNLAQPDTALNAPPIVSQILYLVDRTIREASDKGLPDPMNITRCVAKYAIELAQNNLCDRTVKNVYNTMTAKWELNRLAQNVGGRKGVQGRILLGLFEIFQQADGDFFALLIKHQDDFTRASDELKALIGGDVEFDRLTRSIPNMARGSSWGSLTIGSPNPYIAMTDHGPDFTIPEEMEAIAQASQDQGAGEDVQHIDYPDF</sequence>
<dbReference type="Proteomes" id="UP001310594">
    <property type="component" value="Unassembled WGS sequence"/>
</dbReference>
<proteinExistence type="predicted"/>
<accession>A0AAN7W0W4</accession>
<name>A0AAN7W0W4_9PEZI</name>
<gene>
    <name evidence="2" type="ORF">LTR97_010570</name>
</gene>
<feature type="region of interest" description="Disordered" evidence="1">
    <location>
        <begin position="1"/>
        <end position="34"/>
    </location>
</feature>
<organism evidence="2 3">
    <name type="scientific">Elasticomyces elasticus</name>
    <dbReference type="NCBI Taxonomy" id="574655"/>
    <lineage>
        <taxon>Eukaryota</taxon>
        <taxon>Fungi</taxon>
        <taxon>Dikarya</taxon>
        <taxon>Ascomycota</taxon>
        <taxon>Pezizomycotina</taxon>
        <taxon>Dothideomycetes</taxon>
        <taxon>Dothideomycetidae</taxon>
        <taxon>Mycosphaerellales</taxon>
        <taxon>Teratosphaeriaceae</taxon>
        <taxon>Elasticomyces</taxon>
    </lineage>
</organism>